<dbReference type="PANTHER" id="PTHR45903:SF1">
    <property type="entry name" value="GLUTAMATE-RICH WD REPEAT-CONTAINING PROTEIN 1"/>
    <property type="match status" value="1"/>
</dbReference>
<dbReference type="EMBL" id="OU015566">
    <property type="protein sequence ID" value="CAG5105082.1"/>
    <property type="molecule type" value="Genomic_DNA"/>
</dbReference>
<dbReference type="InterPro" id="IPR051972">
    <property type="entry name" value="Glutamate-rich_WD_repeat"/>
</dbReference>
<dbReference type="Pfam" id="PF07716">
    <property type="entry name" value="bZIP_2"/>
    <property type="match status" value="1"/>
</dbReference>
<sequence length="689" mass="78185">MDGIEKGDLEHMDLEPPMPEEEEDEENESSEEEEEDDDEEMSSSNGKNKVAQEAFIPGKHTLKEGEELVRDESAYKLYHEFQTGAPCLSFDIISDDVNRSNGAYPATTFIVAGTNSQTARDHLIVLKLSNMHEQEEPIDLDDDEEEPPVDPEKRPVLSAAMVRHAGAVNRVRAWNAGDRVLCANWSERAEVHVWDLAEQLKATHDKHAMSNFISNHQKTLKPLFTFSGYRAEGYALDWSLTKPGNLLTGDNSKNIHHWAPNGTDWNVNQSSFTGHQAAVEDIQWSPMEASVFASCSTDKSIRIWDIRAKPNNACMIAVENAHSLDVNGISWNRKEPFIVSGGDDGVVKVWDLRQIQSKECVAHFKHHSGPITSVEWCPQDSSVFAASGEDNQVTQWDLAVEKEGHSEEPEVPPQLLFVHQGQQDIKEVHWHPQIEGMEIFADFAYPPPPMPTAVAASVPAVNAYHCPPPAVPSDPEVIQYDYSKARDYPKHQYLFPYSTYTPKIPTTMNVKNDVQTKTEPVSTVTSPICPPKNDKPKQAFQLPHQADTNHLVEQILRNDHVDLETLIGKKTSRRGRKRKSSEEEELQTLECEAETDAYRKKRIRNNIAVRKSRERAKLRTENTQKKLIELHSETQTQKELIIHMQQQCIELETKASRAERRLEETLKFNVRMRQFINNLPAEMQPCFAV</sequence>
<protein>
    <recommendedName>
        <fullName evidence="5">Glutamate-rich WD repeat-containing protein 1</fullName>
    </recommendedName>
</protein>
<dbReference type="SMART" id="SM00338">
    <property type="entry name" value="BRLZ"/>
    <property type="match status" value="1"/>
</dbReference>
<keyword evidence="2" id="KW-0853">WD repeat</keyword>
<dbReference type="InterPro" id="IPR019775">
    <property type="entry name" value="WD40_repeat_CS"/>
</dbReference>
<dbReference type="SUPFAM" id="SSF50978">
    <property type="entry name" value="WD40 repeat-like"/>
    <property type="match status" value="1"/>
</dbReference>
<dbReference type="InterPro" id="IPR020472">
    <property type="entry name" value="WD40_PAC1"/>
</dbReference>
<dbReference type="InterPro" id="IPR036322">
    <property type="entry name" value="WD40_repeat_dom_sf"/>
</dbReference>
<evidence type="ECO:0000313" key="8">
    <source>
        <dbReference type="EMBL" id="CAG5105082.1"/>
    </source>
</evidence>
<dbReference type="Gene3D" id="2.130.10.10">
    <property type="entry name" value="YVTN repeat-like/Quinoprotein amine dehydrogenase"/>
    <property type="match status" value="1"/>
</dbReference>
<dbReference type="InterPro" id="IPR022052">
    <property type="entry name" value="Histone-bd_RBBP4-like_N"/>
</dbReference>
<dbReference type="CDD" id="cd14716">
    <property type="entry name" value="bZIP_CEBP-like_1"/>
    <property type="match status" value="1"/>
</dbReference>
<dbReference type="InterPro" id="IPR015943">
    <property type="entry name" value="WD40/YVTN_repeat-like_dom_sf"/>
</dbReference>
<feature type="region of interest" description="Disordered" evidence="6">
    <location>
        <begin position="1"/>
        <end position="58"/>
    </location>
</feature>
<feature type="compositionally biased region" description="Polar residues" evidence="6">
    <location>
        <begin position="517"/>
        <end position="526"/>
    </location>
</feature>
<comment type="subcellular location">
    <subcellularLocation>
        <location evidence="1">Nucleus</location>
    </subcellularLocation>
</comment>
<feature type="compositionally biased region" description="Basic and acidic residues" evidence="6">
    <location>
        <begin position="1"/>
        <end position="14"/>
    </location>
</feature>
<feature type="region of interest" description="Disordered" evidence="6">
    <location>
        <begin position="517"/>
        <end position="536"/>
    </location>
</feature>
<evidence type="ECO:0000259" key="7">
    <source>
        <dbReference type="SMART" id="SM00338"/>
    </source>
</evidence>
<evidence type="ECO:0000256" key="1">
    <source>
        <dbReference type="ARBA" id="ARBA00004123"/>
    </source>
</evidence>
<evidence type="ECO:0000256" key="5">
    <source>
        <dbReference type="ARBA" id="ARBA00040876"/>
    </source>
</evidence>
<gene>
    <name evidence="8" type="ORF">OKIOD_LOCUS10581</name>
</gene>
<dbReference type="InterPro" id="IPR001680">
    <property type="entry name" value="WD40_rpt"/>
</dbReference>
<dbReference type="Pfam" id="PF12265">
    <property type="entry name" value="CAF1C_H4-bd"/>
    <property type="match status" value="1"/>
</dbReference>
<name>A0ABN7SSJ8_OIKDI</name>
<dbReference type="SMART" id="SM00320">
    <property type="entry name" value="WD40"/>
    <property type="match status" value="5"/>
</dbReference>
<evidence type="ECO:0000313" key="9">
    <source>
        <dbReference type="Proteomes" id="UP001158576"/>
    </source>
</evidence>
<dbReference type="Proteomes" id="UP001158576">
    <property type="component" value="Chromosome 1"/>
</dbReference>
<dbReference type="SUPFAM" id="SSF57959">
    <property type="entry name" value="Leucine zipper domain"/>
    <property type="match status" value="1"/>
</dbReference>
<dbReference type="InterPro" id="IPR046347">
    <property type="entry name" value="bZIP_sf"/>
</dbReference>
<keyword evidence="3" id="KW-0677">Repeat</keyword>
<accession>A0ABN7SSJ8</accession>
<dbReference type="Pfam" id="PF00400">
    <property type="entry name" value="WD40"/>
    <property type="match status" value="3"/>
</dbReference>
<organism evidence="8 9">
    <name type="scientific">Oikopleura dioica</name>
    <name type="common">Tunicate</name>
    <dbReference type="NCBI Taxonomy" id="34765"/>
    <lineage>
        <taxon>Eukaryota</taxon>
        <taxon>Metazoa</taxon>
        <taxon>Chordata</taxon>
        <taxon>Tunicata</taxon>
        <taxon>Appendicularia</taxon>
        <taxon>Copelata</taxon>
        <taxon>Oikopleuridae</taxon>
        <taxon>Oikopleura</taxon>
    </lineage>
</organism>
<evidence type="ECO:0000256" key="4">
    <source>
        <dbReference type="ARBA" id="ARBA00023242"/>
    </source>
</evidence>
<feature type="domain" description="BZIP" evidence="7">
    <location>
        <begin position="593"/>
        <end position="657"/>
    </location>
</feature>
<dbReference type="InterPro" id="IPR004827">
    <property type="entry name" value="bZIP"/>
</dbReference>
<dbReference type="PRINTS" id="PR00320">
    <property type="entry name" value="GPROTEINBRPT"/>
</dbReference>
<evidence type="ECO:0000256" key="6">
    <source>
        <dbReference type="SAM" id="MobiDB-lite"/>
    </source>
</evidence>
<reference evidence="8 9" key="1">
    <citation type="submission" date="2021-04" db="EMBL/GenBank/DDBJ databases">
        <authorList>
            <person name="Bliznina A."/>
        </authorList>
    </citation>
    <scope>NUCLEOTIDE SEQUENCE [LARGE SCALE GENOMIC DNA]</scope>
</reference>
<keyword evidence="4" id="KW-0539">Nucleus</keyword>
<feature type="compositionally biased region" description="Acidic residues" evidence="6">
    <location>
        <begin position="18"/>
        <end position="41"/>
    </location>
</feature>
<dbReference type="PROSITE" id="PS00678">
    <property type="entry name" value="WD_REPEATS_1"/>
    <property type="match status" value="1"/>
</dbReference>
<dbReference type="Gene3D" id="1.20.5.170">
    <property type="match status" value="1"/>
</dbReference>
<dbReference type="PANTHER" id="PTHR45903">
    <property type="entry name" value="GLUTAMATE-RICH WD REPEAT-CONTAINING PROTEIN 1"/>
    <property type="match status" value="1"/>
</dbReference>
<proteinExistence type="predicted"/>
<evidence type="ECO:0000256" key="2">
    <source>
        <dbReference type="ARBA" id="ARBA00022574"/>
    </source>
</evidence>
<evidence type="ECO:0000256" key="3">
    <source>
        <dbReference type="ARBA" id="ARBA00022737"/>
    </source>
</evidence>
<keyword evidence="9" id="KW-1185">Reference proteome</keyword>